<name>A0A1I4B7A4_9PROT</name>
<dbReference type="RefSeq" id="WP_211753394.1">
    <property type="nucleotide sequence ID" value="NZ_FOSP01000011.1"/>
</dbReference>
<keyword evidence="3" id="KW-1185">Reference proteome</keyword>
<reference evidence="3" key="1">
    <citation type="submission" date="2016-10" db="EMBL/GenBank/DDBJ databases">
        <authorList>
            <person name="Varghese N."/>
            <person name="Submissions S."/>
        </authorList>
    </citation>
    <scope>NUCLEOTIDE SEQUENCE [LARGE SCALE GENOMIC DNA]</scope>
    <source>
        <strain evidence="3">Nm69</strain>
    </source>
</reference>
<organism evidence="2 3">
    <name type="scientific">Nitrosomonas aestuarii</name>
    <dbReference type="NCBI Taxonomy" id="52441"/>
    <lineage>
        <taxon>Bacteria</taxon>
        <taxon>Pseudomonadati</taxon>
        <taxon>Pseudomonadota</taxon>
        <taxon>Betaproteobacteria</taxon>
        <taxon>Nitrosomonadales</taxon>
        <taxon>Nitrosomonadaceae</taxon>
        <taxon>Nitrosomonas</taxon>
    </lineage>
</organism>
<dbReference type="Proteomes" id="UP000199533">
    <property type="component" value="Unassembled WGS sequence"/>
</dbReference>
<dbReference type="AlphaFoldDB" id="A0A1I4B7A4"/>
<dbReference type="EMBL" id="FOSP01000011">
    <property type="protein sequence ID" value="SFK63799.1"/>
    <property type="molecule type" value="Genomic_DNA"/>
</dbReference>
<proteinExistence type="predicted"/>
<accession>A0A1I4B7A4</accession>
<gene>
    <name evidence="2" type="ORF">SAMN05216302_101133</name>
</gene>
<evidence type="ECO:0000256" key="1">
    <source>
        <dbReference type="SAM" id="MobiDB-lite"/>
    </source>
</evidence>
<protein>
    <recommendedName>
        <fullName evidence="4">Phage terminase small subunit</fullName>
    </recommendedName>
</protein>
<dbReference type="STRING" id="52441.SAMN05216302_101133"/>
<evidence type="ECO:0008006" key="4">
    <source>
        <dbReference type="Google" id="ProtNLM"/>
    </source>
</evidence>
<evidence type="ECO:0000313" key="3">
    <source>
        <dbReference type="Proteomes" id="UP000199533"/>
    </source>
</evidence>
<feature type="region of interest" description="Disordered" evidence="1">
    <location>
        <begin position="91"/>
        <end position="123"/>
    </location>
</feature>
<evidence type="ECO:0000313" key="2">
    <source>
        <dbReference type="EMBL" id="SFK63799.1"/>
    </source>
</evidence>
<sequence length="292" mass="33800">MAAKPKLTPEQWKHARGVWQKDQREGYAWLVKELELPVSGAAVRKVSINEKWKKKPVKQKPSKPVRKIRRASDIADADNVIKVSPKVSKVSPKVSESSKTKVSETMPKTLPETVENTSPGRPTKYREEYADQAYKLCLMGAIDDDLADFFNVTKQTINNWKHDYPEFFDSLKLGKSVADAGMADSLFKSGMGLNVVTEEREMDFGDNVVHKVKVTRQIEPKVNAQIFWLKNRQPSRWRDKVEAAVEFKFDKEELERIKETFIERMRISRERQNQVLIERGLLIEHDEEQKQD</sequence>